<organism evidence="2 3">
    <name type="scientific">Borrelia anserina BA2</name>
    <dbReference type="NCBI Taxonomy" id="1313293"/>
    <lineage>
        <taxon>Bacteria</taxon>
        <taxon>Pseudomonadati</taxon>
        <taxon>Spirochaetota</taxon>
        <taxon>Spirochaetia</taxon>
        <taxon>Spirochaetales</taxon>
        <taxon>Borreliaceae</taxon>
        <taxon>Borrelia</taxon>
    </lineage>
</organism>
<keyword evidence="2" id="KW-0808">Transferase</keyword>
<dbReference type="EMBL" id="CP005829">
    <property type="protein sequence ID" value="AHH08296.1"/>
    <property type="molecule type" value="Genomic_DNA"/>
</dbReference>
<keyword evidence="2" id="KW-0012">Acyltransferase</keyword>
<evidence type="ECO:0000313" key="3">
    <source>
        <dbReference type="Proteomes" id="UP000019262"/>
    </source>
</evidence>
<sequence length="308" mass="35733">MFFKNFKGLSFMFIQNESFNKYFKGIKSEFLSRFKAIEKMNCLNNSYHEADSVSRSLVDTMIKRLLKENSTIVGVQNVLKLYEKSKSGKSSIILMEHYSNFDFPCFQFLLNKMGYEEVAEHIVPIAGVKLFKDDLLIKTLSLGYSVIFIYPPHAFVGVDQETIRERRVFNSNSMRCIVDKKSSGYMILIFPTATRYRKGRPETKRIISEISSYFKLFDYFMMVGINGNILEVASNEDMSCDVFKEDTLVYNATEILDIFEYKNLILEKLSQEGLKPTKEILGSRIADDLEKRFEVLHKEGSKIYNDLS</sequence>
<name>W5STD3_BORAN</name>
<feature type="domain" description="Phospholipid/glycerol acyltransferase" evidence="1">
    <location>
        <begin position="83"/>
        <end position="200"/>
    </location>
</feature>
<dbReference type="eggNOG" id="COG0204">
    <property type="taxonomic scope" value="Bacteria"/>
</dbReference>
<evidence type="ECO:0000259" key="1">
    <source>
        <dbReference type="Pfam" id="PF01553"/>
    </source>
</evidence>
<dbReference type="HOGENOM" id="CLU_080737_0_0_12"/>
<dbReference type="Pfam" id="PF01553">
    <property type="entry name" value="Acyltransferase"/>
    <property type="match status" value="1"/>
</dbReference>
<protein>
    <submittedName>
        <fullName evidence="2">Glycerol-3-phosphate O-acyltransferase</fullName>
        <ecNumber evidence="2">2.3.1.-</ecNumber>
    </submittedName>
</protein>
<gene>
    <name evidence="2" type="ORF">BAN_0082200</name>
</gene>
<dbReference type="GO" id="GO:0016746">
    <property type="term" value="F:acyltransferase activity"/>
    <property type="evidence" value="ECO:0007669"/>
    <property type="project" value="UniProtKB-KW"/>
</dbReference>
<dbReference type="Gene3D" id="3.40.1130.10">
    <property type="entry name" value="Glycerol-3-phosphate (1)-acyltransferase"/>
    <property type="match status" value="1"/>
</dbReference>
<evidence type="ECO:0000313" key="2">
    <source>
        <dbReference type="EMBL" id="AHH08296.1"/>
    </source>
</evidence>
<dbReference type="Proteomes" id="UP000019262">
    <property type="component" value="Chromosome"/>
</dbReference>
<dbReference type="InterPro" id="IPR002123">
    <property type="entry name" value="Plipid/glycerol_acylTrfase"/>
</dbReference>
<dbReference type="EC" id="2.3.1.-" evidence="2"/>
<dbReference type="PATRIC" id="fig|1313293.3.peg.335"/>
<reference evidence="2 3" key="1">
    <citation type="submission" date="2013-04" db="EMBL/GenBank/DDBJ databases">
        <title>Comparative Genomics of Relapsing Fever Spirochetes.</title>
        <authorList>
            <person name="Schwan T.G."/>
            <person name="Raffel S.J."/>
            <person name="Porcella S.F."/>
            <person name="Martens C.A."/>
            <person name="Bruno D.P."/>
            <person name="Rickefs S.M."/>
            <person name="Barbian K.B."/>
        </authorList>
    </citation>
    <scope>NUCLEOTIDE SEQUENCE [LARGE SCALE GENOMIC DNA]</scope>
    <source>
        <strain evidence="2 3">BA2</strain>
    </source>
</reference>
<dbReference type="SUPFAM" id="SSF69593">
    <property type="entry name" value="Glycerol-3-phosphate (1)-acyltransferase"/>
    <property type="match status" value="1"/>
</dbReference>
<proteinExistence type="predicted"/>
<accession>W5STD3</accession>
<dbReference type="AlphaFoldDB" id="W5STD3"/>